<evidence type="ECO:0000313" key="3">
    <source>
        <dbReference type="EMBL" id="RQX10845.1"/>
    </source>
</evidence>
<feature type="transmembrane region" description="Helical" evidence="2">
    <location>
        <begin position="254"/>
        <end position="279"/>
    </location>
</feature>
<keyword evidence="2" id="KW-0812">Transmembrane</keyword>
<gene>
    <name evidence="3" type="ORF">DDE19_31630</name>
</gene>
<dbReference type="InterPro" id="IPR027417">
    <property type="entry name" value="P-loop_NTPase"/>
</dbReference>
<evidence type="ECO:0000313" key="4">
    <source>
        <dbReference type="Proteomes" id="UP000278981"/>
    </source>
</evidence>
<feature type="transmembrane region" description="Helical" evidence="2">
    <location>
        <begin position="394"/>
        <end position="415"/>
    </location>
</feature>
<feature type="transmembrane region" description="Helical" evidence="2">
    <location>
        <begin position="353"/>
        <end position="373"/>
    </location>
</feature>
<evidence type="ECO:0008006" key="5">
    <source>
        <dbReference type="Google" id="ProtNLM"/>
    </source>
</evidence>
<keyword evidence="2" id="KW-0472">Membrane</keyword>
<proteinExistence type="predicted"/>
<feature type="compositionally biased region" description="Polar residues" evidence="1">
    <location>
        <begin position="519"/>
        <end position="532"/>
    </location>
</feature>
<evidence type="ECO:0000256" key="1">
    <source>
        <dbReference type="SAM" id="MobiDB-lite"/>
    </source>
</evidence>
<keyword evidence="2" id="KW-1133">Transmembrane helix</keyword>
<dbReference type="Gene3D" id="3.40.50.300">
    <property type="entry name" value="P-loop containing nucleotide triphosphate hydrolases"/>
    <property type="match status" value="1"/>
</dbReference>
<feature type="region of interest" description="Disordered" evidence="1">
    <location>
        <begin position="510"/>
        <end position="532"/>
    </location>
</feature>
<sequence>MMALLRGMLSAALQDGSAPVPFYLDLSDWRNTNQRLEEWILSEIEGHYGAHRGVLQLWQSCGEIAVALDGLDELRSDERDACIQAIGEFRKNFPLTTVVLACRTREYRQARKRFSFPAQITISDISNEDLTEILKDIDSTGNGLAARVETDRNLRDLLRRPLFLQLSAMSMVYANGKIAAAGNTRGKWSASVVIDTYLSRAMLRSSVERNTEDVVPAWLPPLARHLQKERKSTFFPDRISLELIGGELRAEAQLYAAIVCGLATFITIAAARVTTWLFIPLEGPWITYLASGWVLLVLIPWVAASTARKRVISPPVGRRATAAALMSRVLPKFALMYFLLGALAPFIPNSLAATFFVVILLGVGTYPGIALLRSSEGTAETEYPHRPGEEIRQLRRSCIICVSAVTITMSASLFLVLGPMDTPGVTILPLRSWALLPYFVVPFATIVGVVNGGADLAARYGARKVLARHGLLPQPYLQKFDELRQTSIFVPSSGGLAFIHPLVRDHVAGLRPNALPSPRGTTSKNKVNNTQA</sequence>
<feature type="transmembrane region" description="Helical" evidence="2">
    <location>
        <begin position="435"/>
        <end position="458"/>
    </location>
</feature>
<dbReference type="EMBL" id="QDGB01000386">
    <property type="protein sequence ID" value="RQX10845.1"/>
    <property type="molecule type" value="Genomic_DNA"/>
</dbReference>
<evidence type="ECO:0000256" key="2">
    <source>
        <dbReference type="SAM" id="Phobius"/>
    </source>
</evidence>
<comment type="caution">
    <text evidence="3">The sequence shown here is derived from an EMBL/GenBank/DDBJ whole genome shotgun (WGS) entry which is preliminary data.</text>
</comment>
<protein>
    <recommendedName>
        <fullName evidence="5">NACHT domain-containing protein</fullName>
    </recommendedName>
</protein>
<dbReference type="AlphaFoldDB" id="A0A3N9XCJ2"/>
<dbReference type="Proteomes" id="UP000278981">
    <property type="component" value="Unassembled WGS sequence"/>
</dbReference>
<feature type="transmembrane region" description="Helical" evidence="2">
    <location>
        <begin position="325"/>
        <end position="347"/>
    </location>
</feature>
<feature type="transmembrane region" description="Helical" evidence="2">
    <location>
        <begin position="285"/>
        <end position="304"/>
    </location>
</feature>
<organism evidence="3 4">
    <name type="scientific">Micromonospora ureilytica</name>
    <dbReference type="NCBI Taxonomy" id="709868"/>
    <lineage>
        <taxon>Bacteria</taxon>
        <taxon>Bacillati</taxon>
        <taxon>Actinomycetota</taxon>
        <taxon>Actinomycetes</taxon>
        <taxon>Micromonosporales</taxon>
        <taxon>Micromonosporaceae</taxon>
        <taxon>Micromonospora</taxon>
    </lineage>
</organism>
<reference evidence="3 4" key="1">
    <citation type="submission" date="2018-04" db="EMBL/GenBank/DDBJ databases">
        <title>Micromonosporas from Atacama Desert.</title>
        <authorList>
            <person name="Carro L."/>
            <person name="Klenk H.-P."/>
            <person name="Goodfellow M."/>
        </authorList>
    </citation>
    <scope>NUCLEOTIDE SEQUENCE [LARGE SCALE GENOMIC DNA]</scope>
    <source>
        <strain evidence="3 4">LB19</strain>
    </source>
</reference>
<accession>A0A3N9XCJ2</accession>
<name>A0A3N9XCJ2_9ACTN</name>